<dbReference type="Proteomes" id="UP001148629">
    <property type="component" value="Unassembled WGS sequence"/>
</dbReference>
<evidence type="ECO:0000313" key="2">
    <source>
        <dbReference type="Proteomes" id="UP001148629"/>
    </source>
</evidence>
<organism evidence="1 2">
    <name type="scientific">Fusarium decemcellulare</name>
    <dbReference type="NCBI Taxonomy" id="57161"/>
    <lineage>
        <taxon>Eukaryota</taxon>
        <taxon>Fungi</taxon>
        <taxon>Dikarya</taxon>
        <taxon>Ascomycota</taxon>
        <taxon>Pezizomycotina</taxon>
        <taxon>Sordariomycetes</taxon>
        <taxon>Hypocreomycetidae</taxon>
        <taxon>Hypocreales</taxon>
        <taxon>Nectriaceae</taxon>
        <taxon>Fusarium</taxon>
        <taxon>Fusarium decemcellulare species complex</taxon>
    </lineage>
</organism>
<protein>
    <submittedName>
        <fullName evidence="1">Uncharacterized protein</fullName>
    </submittedName>
</protein>
<evidence type="ECO:0000313" key="1">
    <source>
        <dbReference type="EMBL" id="KAJ3540818.1"/>
    </source>
</evidence>
<comment type="caution">
    <text evidence="1">The sequence shown here is derived from an EMBL/GenBank/DDBJ whole genome shotgun (WGS) entry which is preliminary data.</text>
</comment>
<proteinExistence type="predicted"/>
<dbReference type="EMBL" id="JANRMS010000387">
    <property type="protein sequence ID" value="KAJ3540818.1"/>
    <property type="molecule type" value="Genomic_DNA"/>
</dbReference>
<accession>A0ACC1SJ22</accession>
<name>A0ACC1SJ22_9HYPO</name>
<gene>
    <name evidence="1" type="ORF">NM208_g4890</name>
</gene>
<reference evidence="1" key="1">
    <citation type="submission" date="2022-08" db="EMBL/GenBank/DDBJ databases">
        <title>Genome Sequence of Fusarium decemcellulare.</title>
        <authorList>
            <person name="Buettner E."/>
        </authorList>
    </citation>
    <scope>NUCLEOTIDE SEQUENCE</scope>
    <source>
        <strain evidence="1">Babe19</strain>
    </source>
</reference>
<sequence length="344" mass="37710">MSPASPSHTPGSLTPASFRAVYKHVETQEIDVDIYLPPLHDISSKKCPVVINIHGGAFMLGSSKMINKDQAPITVFALKLIYSKAQYKTVGTSWRGSTKKDSQQLFATWLGQVSPQILITSLLSAPLQVDTSHFVWYVESLRVHTMKSTADEATVAHCQQGFGVPRPVAGIYDMYGACNFDDGFWSTKLPNMKLPPDLTDSFINKVFDEHPVATTGGVSLEGQASGPPDFSDPRQAYALTQVANGTVLDAIFPSKDWGRVDPALNISPSFPPTFIVHGTDDNKIPIQLSKNLFEILRMNGVNCGMVELPGEEHTFAAKMEVGSVTWQLQRQGFNFLESLIQQGH</sequence>
<keyword evidence="2" id="KW-1185">Reference proteome</keyword>